<reference evidence="2 3" key="1">
    <citation type="submission" date="2016-11" db="EMBL/GenBank/DDBJ databases">
        <authorList>
            <person name="Jaros S."/>
            <person name="Januszkiewicz K."/>
            <person name="Wedrychowicz H."/>
        </authorList>
    </citation>
    <scope>NUCLEOTIDE SEQUENCE [LARGE SCALE GENOMIC DNA]</scope>
    <source>
        <strain evidence="2 3">DSM 15930</strain>
    </source>
</reference>
<dbReference type="OrthoDB" id="2067502at2"/>
<dbReference type="AlphaFoldDB" id="A0A1M7MJN6"/>
<dbReference type="EMBL" id="FRCP01000021">
    <property type="protein sequence ID" value="SHM91232.1"/>
    <property type="molecule type" value="Genomic_DNA"/>
</dbReference>
<keyword evidence="3" id="KW-1185">Reference proteome</keyword>
<dbReference type="Proteomes" id="UP000184038">
    <property type="component" value="Unassembled WGS sequence"/>
</dbReference>
<protein>
    <submittedName>
        <fullName evidence="2">Uncharacterized protein</fullName>
    </submittedName>
</protein>
<accession>A0A1M7MJN6</accession>
<feature type="region of interest" description="Disordered" evidence="1">
    <location>
        <begin position="1"/>
        <end position="38"/>
    </location>
</feature>
<name>A0A1M7MJN6_9FIRM</name>
<proteinExistence type="predicted"/>
<dbReference type="STRING" id="1120996.SAMN02746066_03879"/>
<organism evidence="2 3">
    <name type="scientific">Anaerosporobacter mobilis DSM 15930</name>
    <dbReference type="NCBI Taxonomy" id="1120996"/>
    <lineage>
        <taxon>Bacteria</taxon>
        <taxon>Bacillati</taxon>
        <taxon>Bacillota</taxon>
        <taxon>Clostridia</taxon>
        <taxon>Lachnospirales</taxon>
        <taxon>Lachnospiraceae</taxon>
        <taxon>Anaerosporobacter</taxon>
    </lineage>
</organism>
<dbReference type="RefSeq" id="WP_073290433.1">
    <property type="nucleotide sequence ID" value="NZ_FRCP01000021.1"/>
</dbReference>
<evidence type="ECO:0000313" key="3">
    <source>
        <dbReference type="Proteomes" id="UP000184038"/>
    </source>
</evidence>
<evidence type="ECO:0000313" key="2">
    <source>
        <dbReference type="EMBL" id="SHM91232.1"/>
    </source>
</evidence>
<evidence type="ECO:0000256" key="1">
    <source>
        <dbReference type="SAM" id="MobiDB-lite"/>
    </source>
</evidence>
<gene>
    <name evidence="2" type="ORF">SAMN02746066_03879</name>
</gene>
<sequence length="62" mass="7157">MEQNNNTKTTSTVNETTNKAETSANKTTRNKETDNYKFTNKINMDYDWNSEYGDGDIPDIDK</sequence>
<feature type="compositionally biased region" description="Low complexity" evidence="1">
    <location>
        <begin position="1"/>
        <end position="17"/>
    </location>
</feature>